<feature type="transmembrane region" description="Helical" evidence="1">
    <location>
        <begin position="124"/>
        <end position="150"/>
    </location>
</feature>
<dbReference type="RefSeq" id="WP_309797490.1">
    <property type="nucleotide sequence ID" value="NZ_BAAAHY010000001.1"/>
</dbReference>
<keyword evidence="1" id="KW-0472">Membrane</keyword>
<dbReference type="Proteomes" id="UP001185069">
    <property type="component" value="Unassembled WGS sequence"/>
</dbReference>
<keyword evidence="1" id="KW-0812">Transmembrane</keyword>
<evidence type="ECO:0000313" key="3">
    <source>
        <dbReference type="Proteomes" id="UP001185069"/>
    </source>
</evidence>
<comment type="caution">
    <text evidence="2">The sequence shown here is derived from an EMBL/GenBank/DDBJ whole genome shotgun (WGS) entry which is preliminary data.</text>
</comment>
<evidence type="ECO:0000313" key="2">
    <source>
        <dbReference type="EMBL" id="MDR6269294.1"/>
    </source>
</evidence>
<proteinExistence type="predicted"/>
<keyword evidence="1" id="KW-1133">Transmembrane helix</keyword>
<protein>
    <submittedName>
        <fullName evidence="2">Uncharacterized protein</fullName>
    </submittedName>
</protein>
<name>A0ABU1JAX7_9MICC</name>
<keyword evidence="3" id="KW-1185">Reference proteome</keyword>
<sequence length="170" mass="17491">MQAAGYVPRSGLKQDFSQAKIFDMGENVVVGRVQLNGSNLAALSSVMYRINADGKVVTSESAAGLLSEAQMRLAVWDGGELTRDNLVTKDNATGQSQITNASIQTVGMDWGKLNSCLNSLGINWAILAGLGIICGAACAVTAGAGCLICLSGASGFWGGSIGVCVQQAWS</sequence>
<dbReference type="EMBL" id="JAVDQF010000001">
    <property type="protein sequence ID" value="MDR6269294.1"/>
    <property type="molecule type" value="Genomic_DNA"/>
</dbReference>
<reference evidence="2 3" key="1">
    <citation type="submission" date="2023-07" db="EMBL/GenBank/DDBJ databases">
        <title>Sequencing the genomes of 1000 actinobacteria strains.</title>
        <authorList>
            <person name="Klenk H.-P."/>
        </authorList>
    </citation>
    <scope>NUCLEOTIDE SEQUENCE [LARGE SCALE GENOMIC DNA]</scope>
    <source>
        <strain evidence="2 3">DSM 14555</strain>
    </source>
</reference>
<organism evidence="2 3">
    <name type="scientific">Arthrobacter russicus</name>
    <dbReference type="NCBI Taxonomy" id="172040"/>
    <lineage>
        <taxon>Bacteria</taxon>
        <taxon>Bacillati</taxon>
        <taxon>Actinomycetota</taxon>
        <taxon>Actinomycetes</taxon>
        <taxon>Micrococcales</taxon>
        <taxon>Micrococcaceae</taxon>
        <taxon>Arthrobacter</taxon>
    </lineage>
</organism>
<evidence type="ECO:0000256" key="1">
    <source>
        <dbReference type="SAM" id="Phobius"/>
    </source>
</evidence>
<gene>
    <name evidence="2" type="ORF">JOE69_001532</name>
</gene>
<accession>A0ABU1JAX7</accession>